<evidence type="ECO:0000256" key="6">
    <source>
        <dbReference type="ARBA" id="ARBA00029628"/>
    </source>
</evidence>
<dbReference type="Proteomes" id="UP001597216">
    <property type="component" value="Unassembled WGS sequence"/>
</dbReference>
<reference evidence="9" key="1">
    <citation type="journal article" date="2019" name="Int. J. Syst. Evol. Microbiol.">
        <title>The Global Catalogue of Microorganisms (GCM) 10K type strain sequencing project: providing services to taxonomists for standard genome sequencing and annotation.</title>
        <authorList>
            <consortium name="The Broad Institute Genomics Platform"/>
            <consortium name="The Broad Institute Genome Sequencing Center for Infectious Disease"/>
            <person name="Wu L."/>
            <person name="Ma J."/>
        </authorList>
    </citation>
    <scope>NUCLEOTIDE SEQUENCE [LARGE SCALE GENOMIC DNA]</scope>
    <source>
        <strain evidence="9">CCUG 55074</strain>
    </source>
</reference>
<evidence type="ECO:0000256" key="5">
    <source>
        <dbReference type="ARBA" id="ARBA00023163"/>
    </source>
</evidence>
<keyword evidence="5" id="KW-0804">Transcription</keyword>
<keyword evidence="3" id="KW-0678">Repressor</keyword>
<proteinExistence type="inferred from homology"/>
<evidence type="ECO:0000256" key="7">
    <source>
        <dbReference type="ARBA" id="ARBA00033135"/>
    </source>
</evidence>
<sequence length="102" mass="11031">MRQFDAVPNPSKSSAQIAPNLVVLQSHLLDGLDSVSVAPAVRDAARLLTVFEIAVEIAGEPLTLAIPELFAIERAPLPRPTASLAAHEDEFRRALDRLFTGF</sequence>
<dbReference type="InterPro" id="IPR011067">
    <property type="entry name" value="Plasmid_toxin/cell-grow_inhib"/>
</dbReference>
<comment type="caution">
    <text evidence="8">The sequence shown here is derived from an EMBL/GenBank/DDBJ whole genome shotgun (WGS) entry which is preliminary data.</text>
</comment>
<keyword evidence="9" id="KW-1185">Reference proteome</keyword>
<evidence type="ECO:0000256" key="3">
    <source>
        <dbReference type="ARBA" id="ARBA00022491"/>
    </source>
</evidence>
<evidence type="ECO:0000256" key="1">
    <source>
        <dbReference type="ARBA" id="ARBA00005230"/>
    </source>
</evidence>
<evidence type="ECO:0000313" key="8">
    <source>
        <dbReference type="EMBL" id="MFD1192587.1"/>
    </source>
</evidence>
<accession>A0ABW3T791</accession>
<name>A0ABW3T791_9CAUL</name>
<dbReference type="InterPro" id="IPR002712">
    <property type="entry name" value="CcdB"/>
</dbReference>
<gene>
    <name evidence="8" type="ORF">ACFQ27_18495</name>
</gene>
<dbReference type="SUPFAM" id="SSF50118">
    <property type="entry name" value="Cell growth inhibitor/plasmid maintenance toxic component"/>
    <property type="match status" value="1"/>
</dbReference>
<dbReference type="Pfam" id="PF01845">
    <property type="entry name" value="CcdB"/>
    <property type="match status" value="1"/>
</dbReference>
<keyword evidence="4" id="KW-0805">Transcription regulation</keyword>
<evidence type="ECO:0000256" key="4">
    <source>
        <dbReference type="ARBA" id="ARBA00023015"/>
    </source>
</evidence>
<dbReference type="EMBL" id="JBHTLQ010000065">
    <property type="protein sequence ID" value="MFD1192587.1"/>
    <property type="molecule type" value="Genomic_DNA"/>
</dbReference>
<evidence type="ECO:0000313" key="9">
    <source>
        <dbReference type="Proteomes" id="UP001597216"/>
    </source>
</evidence>
<organism evidence="8 9">
    <name type="scientific">Phenylobacterium conjunctum</name>
    <dbReference type="NCBI Taxonomy" id="1298959"/>
    <lineage>
        <taxon>Bacteria</taxon>
        <taxon>Pseudomonadati</taxon>
        <taxon>Pseudomonadota</taxon>
        <taxon>Alphaproteobacteria</taxon>
        <taxon>Caulobacterales</taxon>
        <taxon>Caulobacteraceae</taxon>
        <taxon>Phenylobacterium</taxon>
    </lineage>
</organism>
<comment type="similarity">
    <text evidence="1">Belongs to the CcdB toxin family.</text>
</comment>
<protein>
    <recommendedName>
        <fullName evidence="2">Toxin CcdB</fullName>
    </recommendedName>
    <alternativeName>
        <fullName evidence="7">Cytotoxic protein CcdB</fullName>
    </alternativeName>
    <alternativeName>
        <fullName evidence="6">Protein LetD</fullName>
    </alternativeName>
</protein>
<dbReference type="RefSeq" id="WP_377354629.1">
    <property type="nucleotide sequence ID" value="NZ_JBHTLQ010000065.1"/>
</dbReference>
<dbReference type="Gene3D" id="2.30.30.110">
    <property type="match status" value="1"/>
</dbReference>
<evidence type="ECO:0000256" key="2">
    <source>
        <dbReference type="ARBA" id="ARBA00015075"/>
    </source>
</evidence>